<reference evidence="1 2" key="1">
    <citation type="submission" date="2023-07" db="EMBL/GenBank/DDBJ databases">
        <title>Genomic Encyclopedia of Type Strains, Phase IV (KMG-IV): sequencing the most valuable type-strain genomes for metagenomic binning, comparative biology and taxonomic classification.</title>
        <authorList>
            <person name="Goeker M."/>
        </authorList>
    </citation>
    <scope>NUCLEOTIDE SEQUENCE [LARGE SCALE GENOMIC DNA]</scope>
    <source>
        <strain evidence="1 2">DSM 19619</strain>
    </source>
</reference>
<evidence type="ECO:0000313" key="2">
    <source>
        <dbReference type="Proteomes" id="UP001242480"/>
    </source>
</evidence>
<gene>
    <name evidence="1" type="ORF">QO011_006562</name>
</gene>
<dbReference type="Proteomes" id="UP001242480">
    <property type="component" value="Unassembled WGS sequence"/>
</dbReference>
<accession>A0ABU0JGW3</accession>
<keyword evidence="2" id="KW-1185">Reference proteome</keyword>
<dbReference type="RefSeq" id="WP_307281943.1">
    <property type="nucleotide sequence ID" value="NZ_JAUSVX010000017.1"/>
</dbReference>
<name>A0ABU0JGW3_9HYPH</name>
<sequence length="180" mass="20220">MSGRRGKSTLISAVFILLVGPYFSIFGSNCTSASEILYSDIVLLSLTDMEAQRADGRMPSSFGPFWDLGAQEAMDAFTATKAKISESIRIGSKEAFNNDDLKEIIHNENYVVQMVRMYEKNQRIVYINGICSGIWKNQPAEIVQRRLLVVYDHRGCSFDIEYDPVARKIVGHSVSNELQP</sequence>
<protein>
    <submittedName>
        <fullName evidence="1">Uncharacterized protein</fullName>
    </submittedName>
</protein>
<dbReference type="EMBL" id="JAUSVX010000017">
    <property type="protein sequence ID" value="MDQ0473526.1"/>
    <property type="molecule type" value="Genomic_DNA"/>
</dbReference>
<proteinExistence type="predicted"/>
<comment type="caution">
    <text evidence="1">The sequence shown here is derived from an EMBL/GenBank/DDBJ whole genome shotgun (WGS) entry which is preliminary data.</text>
</comment>
<organism evidence="1 2">
    <name type="scientific">Labrys wisconsinensis</name>
    <dbReference type="NCBI Taxonomy" id="425677"/>
    <lineage>
        <taxon>Bacteria</taxon>
        <taxon>Pseudomonadati</taxon>
        <taxon>Pseudomonadota</taxon>
        <taxon>Alphaproteobacteria</taxon>
        <taxon>Hyphomicrobiales</taxon>
        <taxon>Xanthobacteraceae</taxon>
        <taxon>Labrys</taxon>
    </lineage>
</organism>
<evidence type="ECO:0000313" key="1">
    <source>
        <dbReference type="EMBL" id="MDQ0473526.1"/>
    </source>
</evidence>